<sequence length="39" mass="4453">MDRTVPWEGFHHIALVTPDLDTTIHFYGNVLGMQVGEVR</sequence>
<feature type="domain" description="VOC" evidence="1">
    <location>
        <begin position="9"/>
        <end position="39"/>
    </location>
</feature>
<dbReference type="InterPro" id="IPR037523">
    <property type="entry name" value="VOC_core"/>
</dbReference>
<gene>
    <name evidence="2" type="ORF">CWE10_18035</name>
</gene>
<dbReference type="EMBL" id="PIUK01000319">
    <property type="protein sequence ID" value="MBY6278041.1"/>
    <property type="molecule type" value="Genomic_DNA"/>
</dbReference>
<protein>
    <submittedName>
        <fullName evidence="2">VOC family protein</fullName>
    </submittedName>
</protein>
<reference evidence="2" key="1">
    <citation type="submission" date="2017-11" db="EMBL/GenBank/DDBJ databases">
        <title>Three new genomes from thermophilic consortium.</title>
        <authorList>
            <person name="Quaggio R."/>
            <person name="Amgarten D."/>
            <person name="Setubal J.C."/>
        </authorList>
    </citation>
    <scope>NUCLEOTIDE SEQUENCE</scope>
    <source>
        <strain evidence="2">ZCTH01-B2</strain>
    </source>
</reference>
<evidence type="ECO:0000259" key="1">
    <source>
        <dbReference type="PROSITE" id="PS51819"/>
    </source>
</evidence>
<dbReference type="AlphaFoldDB" id="A0A953I6R5"/>
<comment type="caution">
    <text evidence="2">The sequence shown here is derived from an EMBL/GenBank/DDBJ whole genome shotgun (WGS) entry which is preliminary data.</text>
</comment>
<dbReference type="InterPro" id="IPR029068">
    <property type="entry name" value="Glyas_Bleomycin-R_OHBP_Dase"/>
</dbReference>
<dbReference type="SUPFAM" id="SSF54593">
    <property type="entry name" value="Glyoxalase/Bleomycin resistance protein/Dihydroxybiphenyl dioxygenase"/>
    <property type="match status" value="1"/>
</dbReference>
<evidence type="ECO:0000313" key="3">
    <source>
        <dbReference type="Proteomes" id="UP000732377"/>
    </source>
</evidence>
<dbReference type="Gene3D" id="3.10.180.10">
    <property type="entry name" value="2,3-Dihydroxybiphenyl 1,2-Dioxygenase, domain 1"/>
    <property type="match status" value="1"/>
</dbReference>
<feature type="non-terminal residue" evidence="2">
    <location>
        <position position="39"/>
    </location>
</feature>
<dbReference type="RefSeq" id="WP_273381480.1">
    <property type="nucleotide sequence ID" value="NZ_PIUK01000319.1"/>
</dbReference>
<dbReference type="InterPro" id="IPR004360">
    <property type="entry name" value="Glyas_Fos-R_dOase_dom"/>
</dbReference>
<evidence type="ECO:0000313" key="2">
    <source>
        <dbReference type="EMBL" id="MBY6278041.1"/>
    </source>
</evidence>
<name>A0A953I6R5_SYMTR</name>
<organism evidence="2 3">
    <name type="scientific">Symbiobacterium thermophilum</name>
    <dbReference type="NCBI Taxonomy" id="2734"/>
    <lineage>
        <taxon>Bacteria</taxon>
        <taxon>Bacillati</taxon>
        <taxon>Bacillota</taxon>
        <taxon>Clostridia</taxon>
        <taxon>Eubacteriales</taxon>
        <taxon>Symbiobacteriaceae</taxon>
        <taxon>Symbiobacterium</taxon>
    </lineage>
</organism>
<proteinExistence type="predicted"/>
<dbReference type="PROSITE" id="PS51819">
    <property type="entry name" value="VOC"/>
    <property type="match status" value="1"/>
</dbReference>
<dbReference type="Proteomes" id="UP000732377">
    <property type="component" value="Unassembled WGS sequence"/>
</dbReference>
<accession>A0A953I6R5</accession>
<dbReference type="Pfam" id="PF00903">
    <property type="entry name" value="Glyoxalase"/>
    <property type="match status" value="1"/>
</dbReference>